<name>A0A8S9WSI6_APOLU</name>
<organism evidence="2 3">
    <name type="scientific">Apolygus lucorum</name>
    <name type="common">Small green plant bug</name>
    <name type="synonym">Lygocoris lucorum</name>
    <dbReference type="NCBI Taxonomy" id="248454"/>
    <lineage>
        <taxon>Eukaryota</taxon>
        <taxon>Metazoa</taxon>
        <taxon>Ecdysozoa</taxon>
        <taxon>Arthropoda</taxon>
        <taxon>Hexapoda</taxon>
        <taxon>Insecta</taxon>
        <taxon>Pterygota</taxon>
        <taxon>Neoptera</taxon>
        <taxon>Paraneoptera</taxon>
        <taxon>Hemiptera</taxon>
        <taxon>Heteroptera</taxon>
        <taxon>Panheteroptera</taxon>
        <taxon>Cimicomorpha</taxon>
        <taxon>Miridae</taxon>
        <taxon>Mirini</taxon>
        <taxon>Apolygus</taxon>
    </lineage>
</organism>
<reference evidence="2" key="1">
    <citation type="journal article" date="2021" name="Mol. Ecol. Resour.">
        <title>Apolygus lucorum genome provides insights into omnivorousness and mesophyll feeding.</title>
        <authorList>
            <person name="Liu Y."/>
            <person name="Liu H."/>
            <person name="Wang H."/>
            <person name="Huang T."/>
            <person name="Liu B."/>
            <person name="Yang B."/>
            <person name="Yin L."/>
            <person name="Li B."/>
            <person name="Zhang Y."/>
            <person name="Zhang S."/>
            <person name="Jiang F."/>
            <person name="Zhang X."/>
            <person name="Ren Y."/>
            <person name="Wang B."/>
            <person name="Wang S."/>
            <person name="Lu Y."/>
            <person name="Wu K."/>
            <person name="Fan W."/>
            <person name="Wang G."/>
        </authorList>
    </citation>
    <scope>NUCLEOTIDE SEQUENCE</scope>
    <source>
        <strain evidence="2">12Hb</strain>
    </source>
</reference>
<comment type="caution">
    <text evidence="2">The sequence shown here is derived from an EMBL/GenBank/DDBJ whole genome shotgun (WGS) entry which is preliminary data.</text>
</comment>
<feature type="compositionally biased region" description="Polar residues" evidence="1">
    <location>
        <begin position="59"/>
        <end position="73"/>
    </location>
</feature>
<sequence length="73" mass="8279">MKLSQIIIFVALKRKVTKQGTFVQLRDSKAEYCPEFTRCLLLGCLIGSSESDSIRRRSASTSPLETTSFFCRK</sequence>
<evidence type="ECO:0000313" key="2">
    <source>
        <dbReference type="EMBL" id="KAF6199712.1"/>
    </source>
</evidence>
<feature type="region of interest" description="Disordered" evidence="1">
    <location>
        <begin position="51"/>
        <end position="73"/>
    </location>
</feature>
<protein>
    <submittedName>
        <fullName evidence="2">Uncharacterized protein</fullName>
    </submittedName>
</protein>
<dbReference type="Proteomes" id="UP000466442">
    <property type="component" value="Unassembled WGS sequence"/>
</dbReference>
<keyword evidence="3" id="KW-1185">Reference proteome</keyword>
<evidence type="ECO:0000256" key="1">
    <source>
        <dbReference type="SAM" id="MobiDB-lite"/>
    </source>
</evidence>
<dbReference type="EMBL" id="WIXP02000014">
    <property type="protein sequence ID" value="KAF6199712.1"/>
    <property type="molecule type" value="Genomic_DNA"/>
</dbReference>
<proteinExistence type="predicted"/>
<accession>A0A8S9WSI6</accession>
<evidence type="ECO:0000313" key="3">
    <source>
        <dbReference type="Proteomes" id="UP000466442"/>
    </source>
</evidence>
<dbReference type="AlphaFoldDB" id="A0A8S9WSI6"/>
<gene>
    <name evidence="2" type="ORF">GE061_006010</name>
</gene>